<accession>A5TY61</accession>
<dbReference type="AlphaFoldDB" id="A5TY61"/>
<organism evidence="1">
    <name type="scientific">Fusobacterium polymorphum ATCC 10953</name>
    <dbReference type="NCBI Taxonomy" id="393480"/>
    <lineage>
        <taxon>Bacteria</taxon>
        <taxon>Fusobacteriati</taxon>
        <taxon>Fusobacteriota</taxon>
        <taxon>Fusobacteriia</taxon>
        <taxon>Fusobacteriales</taxon>
        <taxon>Fusobacteriaceae</taxon>
        <taxon>Fusobacterium</taxon>
    </lineage>
</organism>
<reference evidence="1" key="1">
    <citation type="submission" date="2006-07" db="EMBL/GenBank/DDBJ databases">
        <authorList>
            <person name="Qin X."/>
            <person name="Weinstock G.M."/>
        </authorList>
    </citation>
    <scope>NUCLEOTIDE SEQUENCE [LARGE SCALE GENOMIC DNA]</scope>
    <source>
        <strain evidence="1">ATCC 10953</strain>
    </source>
</reference>
<dbReference type="Proteomes" id="UP000001921">
    <property type="component" value="Chromosome"/>
</dbReference>
<protein>
    <submittedName>
        <fullName evidence="1">Uncharacterized protein</fullName>
    </submittedName>
</protein>
<proteinExistence type="predicted"/>
<sequence>MGYNIKDMLNIKHIFINFVTNPSVYRLLFPKKKV</sequence>
<reference evidence="1" key="2">
    <citation type="submission" date="2007-05" db="EMBL/GenBank/DDBJ databases">
        <title>Genome sequence of Fusobacterium nucleatum subspecies polymorphum - a genetically tractable Fusobacterium.</title>
        <authorList>
            <person name="Karpathy S.E."/>
            <person name="Xiang Q."/>
            <person name="Gioia J."/>
            <person name="Jiang H."/>
            <person name="Liu Y."/>
            <person name="Petrosino J.F."/>
            <person name="Yerrapragada S."/>
            <person name="Fox G.E."/>
            <person name="Kinder Haake S."/>
            <person name="Weinstock G.M."/>
            <person name="Highlander S.K."/>
        </authorList>
    </citation>
    <scope>NUCLEOTIDE SEQUENCE [LARGE SCALE GENOMIC DNA]</scope>
    <source>
        <strain evidence="1">ATCC 10953</strain>
    </source>
</reference>
<gene>
    <name evidence="1" type="ORF">FNP_2076</name>
</gene>
<dbReference type="HOGENOM" id="CLU_3373934_0_0_0"/>
<evidence type="ECO:0000313" key="1">
    <source>
        <dbReference type="EMBL" id="EDK89836.1"/>
    </source>
</evidence>
<name>A5TY61_FUSNP</name>
<dbReference type="EMBL" id="CM000440">
    <property type="protein sequence ID" value="EDK89836.1"/>
    <property type="molecule type" value="Genomic_DNA"/>
</dbReference>